<organism evidence="3 4">
    <name type="scientific">Desulfobacula phenolica</name>
    <dbReference type="NCBI Taxonomy" id="90732"/>
    <lineage>
        <taxon>Bacteria</taxon>
        <taxon>Pseudomonadati</taxon>
        <taxon>Thermodesulfobacteriota</taxon>
        <taxon>Desulfobacteria</taxon>
        <taxon>Desulfobacterales</taxon>
        <taxon>Desulfobacteraceae</taxon>
        <taxon>Desulfobacula</taxon>
    </lineage>
</organism>
<keyword evidence="4" id="KW-1185">Reference proteome</keyword>
<evidence type="ECO:0000313" key="3">
    <source>
        <dbReference type="EMBL" id="SDU05159.1"/>
    </source>
</evidence>
<feature type="region of interest" description="Disordered" evidence="1">
    <location>
        <begin position="1"/>
        <end position="20"/>
    </location>
</feature>
<gene>
    <name evidence="3" type="ORF">SAMN04487931_10487</name>
</gene>
<sequence>MKNKGKKHLKKRNKNDLPVFDSNHDFLKEFEKKEEAKTGGAENTIDCGEKNKVDKHGMPVLDALSVEHDFTEVSSREEFIQLLEASFKKGKAKPVKKPPSVPVKKRLKRYPPVEIELDLHGYTAIGAQVKAQSFIHTCKQQGIFTLRIIVGKGLHSDIGPVLPDVVEDVLQELKKQDLVIWYEWDKKKKSKSGAVIVYIKHFERFE</sequence>
<reference evidence="4" key="1">
    <citation type="submission" date="2016-10" db="EMBL/GenBank/DDBJ databases">
        <authorList>
            <person name="Varghese N."/>
            <person name="Submissions S."/>
        </authorList>
    </citation>
    <scope>NUCLEOTIDE SEQUENCE [LARGE SCALE GENOMIC DNA]</scope>
    <source>
        <strain evidence="4">DSM 3384</strain>
    </source>
</reference>
<dbReference type="InterPro" id="IPR002625">
    <property type="entry name" value="Smr_dom"/>
</dbReference>
<evidence type="ECO:0000259" key="2">
    <source>
        <dbReference type="PROSITE" id="PS50828"/>
    </source>
</evidence>
<feature type="domain" description="Smr" evidence="2">
    <location>
        <begin position="117"/>
        <end position="200"/>
    </location>
</feature>
<evidence type="ECO:0000256" key="1">
    <source>
        <dbReference type="SAM" id="MobiDB-lite"/>
    </source>
</evidence>
<name>A0A1H2FCW7_9BACT</name>
<evidence type="ECO:0000313" key="4">
    <source>
        <dbReference type="Proteomes" id="UP000199608"/>
    </source>
</evidence>
<dbReference type="PROSITE" id="PS50828">
    <property type="entry name" value="SMR"/>
    <property type="match status" value="1"/>
</dbReference>
<feature type="compositionally biased region" description="Basic residues" evidence="1">
    <location>
        <begin position="1"/>
        <end position="13"/>
    </location>
</feature>
<dbReference type="PANTHER" id="PTHR35562:SF2">
    <property type="entry name" value="DNA ENDONUCLEASE SMRA-RELATED"/>
    <property type="match status" value="1"/>
</dbReference>
<accession>A0A1H2FCW7</accession>
<dbReference type="PANTHER" id="PTHR35562">
    <property type="entry name" value="DNA ENDONUCLEASE SMRA-RELATED"/>
    <property type="match status" value="1"/>
</dbReference>
<dbReference type="SMART" id="SM00463">
    <property type="entry name" value="SMR"/>
    <property type="match status" value="1"/>
</dbReference>
<dbReference type="SUPFAM" id="SSF160443">
    <property type="entry name" value="SMR domain-like"/>
    <property type="match status" value="1"/>
</dbReference>
<dbReference type="EMBL" id="FNLL01000004">
    <property type="protein sequence ID" value="SDU05159.1"/>
    <property type="molecule type" value="Genomic_DNA"/>
</dbReference>
<dbReference type="Proteomes" id="UP000199608">
    <property type="component" value="Unassembled WGS sequence"/>
</dbReference>
<feature type="region of interest" description="Disordered" evidence="1">
    <location>
        <begin position="33"/>
        <end position="52"/>
    </location>
</feature>
<protein>
    <submittedName>
        <fullName evidence="3">Smr domain-containing protein</fullName>
    </submittedName>
</protein>
<dbReference type="AlphaFoldDB" id="A0A1H2FCW7"/>
<dbReference type="InterPro" id="IPR036063">
    <property type="entry name" value="Smr_dom_sf"/>
</dbReference>
<proteinExistence type="predicted"/>
<dbReference type="Pfam" id="PF01713">
    <property type="entry name" value="Smr"/>
    <property type="match status" value="1"/>
</dbReference>
<dbReference type="Gene3D" id="3.30.1370.110">
    <property type="match status" value="1"/>
</dbReference>